<feature type="compositionally biased region" description="Basic residues" evidence="1">
    <location>
        <begin position="60"/>
        <end position="74"/>
    </location>
</feature>
<protein>
    <recommendedName>
        <fullName evidence="3">DUF1918 domain-containing protein</fullName>
    </recommendedName>
</protein>
<feature type="region of interest" description="Disordered" evidence="1">
    <location>
        <begin position="1"/>
        <end position="34"/>
    </location>
</feature>
<proteinExistence type="predicted"/>
<evidence type="ECO:0000256" key="1">
    <source>
        <dbReference type="SAM" id="MobiDB-lite"/>
    </source>
</evidence>
<accession>A0AAT9HNC1</accession>
<feature type="compositionally biased region" description="Low complexity" evidence="1">
    <location>
        <begin position="85"/>
        <end position="101"/>
    </location>
</feature>
<gene>
    <name evidence="2" type="ORF">SHKM778_51620</name>
</gene>
<name>A0AAT9HNC1_9ACTN</name>
<organism evidence="2">
    <name type="scientific">Streptomyces haneummycinicus</name>
    <dbReference type="NCBI Taxonomy" id="3074435"/>
    <lineage>
        <taxon>Bacteria</taxon>
        <taxon>Bacillati</taxon>
        <taxon>Actinomycetota</taxon>
        <taxon>Actinomycetes</taxon>
        <taxon>Kitasatosporales</taxon>
        <taxon>Streptomycetaceae</taxon>
        <taxon>Streptomyces</taxon>
    </lineage>
</organism>
<feature type="region of interest" description="Disordered" evidence="1">
    <location>
        <begin position="47"/>
        <end position="121"/>
    </location>
</feature>
<reference evidence="2" key="2">
    <citation type="submission" date="2024-07" db="EMBL/GenBank/DDBJ databases">
        <title>Streptomyces haneummycinica sp. nov., a new antibiotic-producing actinobacterium isolated from marine sediment.</title>
        <authorList>
            <person name="Uemura M."/>
            <person name="Hamada M."/>
            <person name="Hirano S."/>
            <person name="Kobayashi K."/>
            <person name="Ohshiro T."/>
            <person name="Kobayashi T."/>
            <person name="Terahara T."/>
        </authorList>
    </citation>
    <scope>NUCLEOTIDE SEQUENCE</scope>
    <source>
        <strain evidence="2">KM77-8</strain>
    </source>
</reference>
<evidence type="ECO:0008006" key="3">
    <source>
        <dbReference type="Google" id="ProtNLM"/>
    </source>
</evidence>
<sequence length="121" mass="12185">MVGPSDGVEVRVGGKDSARLPKGLRLDMVDPGSGEVTALEPAAYVAEGVEESGSPTPGHRAGHRHRAAAGRHRPGGPCLRDTAGAVPSEPSAPEPSETEPSAPVPPSAPDTSSPTASPARR</sequence>
<feature type="compositionally biased region" description="Basic and acidic residues" evidence="1">
    <location>
        <begin position="8"/>
        <end position="28"/>
    </location>
</feature>
<dbReference type="EMBL" id="AP035768">
    <property type="protein sequence ID" value="BFO18774.1"/>
    <property type="molecule type" value="Genomic_DNA"/>
</dbReference>
<evidence type="ECO:0000313" key="2">
    <source>
        <dbReference type="EMBL" id="BFO18774.1"/>
    </source>
</evidence>
<reference evidence="2" key="1">
    <citation type="submission" date="2024-06" db="EMBL/GenBank/DDBJ databases">
        <authorList>
            <consortium name="consrtm"/>
            <person name="Uemura M."/>
            <person name="Terahara T."/>
        </authorList>
    </citation>
    <scope>NUCLEOTIDE SEQUENCE</scope>
    <source>
        <strain evidence="2">KM77-8</strain>
    </source>
</reference>
<dbReference type="AlphaFoldDB" id="A0AAT9HNC1"/>
<feature type="compositionally biased region" description="Low complexity" evidence="1">
    <location>
        <begin position="109"/>
        <end position="121"/>
    </location>
</feature>